<dbReference type="Gene3D" id="4.10.410.10">
    <property type="entry name" value="Pancreatic trypsin inhibitor Kunitz domain"/>
    <property type="match status" value="1"/>
</dbReference>
<protein>
    <submittedName>
        <fullName evidence="3">Putative tick kunitz 53</fullName>
    </submittedName>
</protein>
<dbReference type="GO" id="GO:0004867">
    <property type="term" value="F:serine-type endopeptidase inhibitor activity"/>
    <property type="evidence" value="ECO:0007669"/>
    <property type="project" value="InterPro"/>
</dbReference>
<feature type="chain" id="PRO_5004735691" evidence="1">
    <location>
        <begin position="20"/>
        <end position="87"/>
    </location>
</feature>
<organism evidence="3">
    <name type="scientific">Ixodes ricinus</name>
    <name type="common">Common tick</name>
    <name type="synonym">Acarus ricinus</name>
    <dbReference type="NCBI Taxonomy" id="34613"/>
    <lineage>
        <taxon>Eukaryota</taxon>
        <taxon>Metazoa</taxon>
        <taxon>Ecdysozoa</taxon>
        <taxon>Arthropoda</taxon>
        <taxon>Chelicerata</taxon>
        <taxon>Arachnida</taxon>
        <taxon>Acari</taxon>
        <taxon>Parasitiformes</taxon>
        <taxon>Ixodida</taxon>
        <taxon>Ixodoidea</taxon>
        <taxon>Ixodidae</taxon>
        <taxon>Ixodinae</taxon>
        <taxon>Ixodes</taxon>
    </lineage>
</organism>
<name>V5HCD2_IXORI</name>
<dbReference type="InterPro" id="IPR002223">
    <property type="entry name" value="Kunitz_BPTI"/>
</dbReference>
<dbReference type="Pfam" id="PF00014">
    <property type="entry name" value="Kunitz_BPTI"/>
    <property type="match status" value="1"/>
</dbReference>
<sequence length="87" mass="9524">MKAFIAALCFLVALSCVIAELSEDDCRRPYAVPMCEKDSLRTIYSFSNITNRCERYEGCGGGTNIFDSLPQCADGCPYGVHHPPGRA</sequence>
<evidence type="ECO:0000313" key="3">
    <source>
        <dbReference type="EMBL" id="JAB81145.1"/>
    </source>
</evidence>
<dbReference type="EMBL" id="GANP01003323">
    <property type="protein sequence ID" value="JAB81145.1"/>
    <property type="molecule type" value="mRNA"/>
</dbReference>
<dbReference type="AlphaFoldDB" id="V5HCD2"/>
<accession>V5HCD2</accession>
<evidence type="ECO:0000256" key="1">
    <source>
        <dbReference type="SAM" id="SignalP"/>
    </source>
</evidence>
<proteinExistence type="evidence at transcript level"/>
<feature type="signal peptide" evidence="1">
    <location>
        <begin position="1"/>
        <end position="19"/>
    </location>
</feature>
<keyword evidence="1" id="KW-0732">Signal</keyword>
<feature type="domain" description="BPTI/Kunitz inhibitor" evidence="2">
    <location>
        <begin position="24"/>
        <end position="77"/>
    </location>
</feature>
<evidence type="ECO:0000259" key="2">
    <source>
        <dbReference type="SMART" id="SM00131"/>
    </source>
</evidence>
<dbReference type="SMART" id="SM00131">
    <property type="entry name" value="KU"/>
    <property type="match status" value="1"/>
</dbReference>
<dbReference type="SUPFAM" id="SSF57362">
    <property type="entry name" value="BPTI-like"/>
    <property type="match status" value="1"/>
</dbReference>
<reference evidence="3" key="1">
    <citation type="journal article" date="2015" name="Sci. Rep.">
        <title>Tissue- and time-dependent transcription in Ixodes ricinus salivary glands and midguts when blood feeding on the vertebrate host.</title>
        <authorList>
            <person name="Kotsyfakis M."/>
            <person name="Schwarz A."/>
            <person name="Erhart J."/>
            <person name="Ribeiro J.M."/>
        </authorList>
    </citation>
    <scope>NUCLEOTIDE SEQUENCE</scope>
    <source>
        <tissue evidence="3">Salivary gland and midgut</tissue>
    </source>
</reference>
<dbReference type="InterPro" id="IPR036880">
    <property type="entry name" value="Kunitz_BPTI_sf"/>
</dbReference>
<dbReference type="PROSITE" id="PS51257">
    <property type="entry name" value="PROKAR_LIPOPROTEIN"/>
    <property type="match status" value="1"/>
</dbReference>